<keyword evidence="2" id="KW-0808">Transferase</keyword>
<dbReference type="Gene3D" id="3.40.50.150">
    <property type="entry name" value="Vaccinia Virus protein VP39"/>
    <property type="match status" value="1"/>
</dbReference>
<dbReference type="Proteomes" id="UP000199556">
    <property type="component" value="Unassembled WGS sequence"/>
</dbReference>
<dbReference type="InterPro" id="IPR006342">
    <property type="entry name" value="FkbM_mtfrase"/>
</dbReference>
<dbReference type="SUPFAM" id="SSF53335">
    <property type="entry name" value="S-adenosyl-L-methionine-dependent methyltransferases"/>
    <property type="match status" value="1"/>
</dbReference>
<dbReference type="InterPro" id="IPR052514">
    <property type="entry name" value="SAM-dependent_MTase"/>
</dbReference>
<evidence type="ECO:0000259" key="1">
    <source>
        <dbReference type="Pfam" id="PF05050"/>
    </source>
</evidence>
<dbReference type="STRING" id="195064.SAMN05421721_11731"/>
<dbReference type="PANTHER" id="PTHR34203">
    <property type="entry name" value="METHYLTRANSFERASE, FKBM FAMILY PROTEIN"/>
    <property type="match status" value="1"/>
</dbReference>
<gene>
    <name evidence="2" type="ORF">SAMN05421721_11731</name>
</gene>
<name>A0A1I4SIU4_ECTMO</name>
<dbReference type="RefSeq" id="WP_177217658.1">
    <property type="nucleotide sequence ID" value="NZ_FOUO01000017.1"/>
</dbReference>
<feature type="domain" description="Methyltransferase FkbM" evidence="1">
    <location>
        <begin position="94"/>
        <end position="257"/>
    </location>
</feature>
<dbReference type="Pfam" id="PF05050">
    <property type="entry name" value="Methyltransf_21"/>
    <property type="match status" value="1"/>
</dbReference>
<dbReference type="GO" id="GO:0008168">
    <property type="term" value="F:methyltransferase activity"/>
    <property type="evidence" value="ECO:0007669"/>
    <property type="project" value="UniProtKB-KW"/>
</dbReference>
<dbReference type="PANTHER" id="PTHR34203:SF15">
    <property type="entry name" value="SLL1173 PROTEIN"/>
    <property type="match status" value="1"/>
</dbReference>
<dbReference type="GO" id="GO:0032259">
    <property type="term" value="P:methylation"/>
    <property type="evidence" value="ECO:0007669"/>
    <property type="project" value="UniProtKB-KW"/>
</dbReference>
<protein>
    <submittedName>
        <fullName evidence="2">Methyltransferase, FkbM family</fullName>
    </submittedName>
</protein>
<evidence type="ECO:0000313" key="3">
    <source>
        <dbReference type="Proteomes" id="UP000199556"/>
    </source>
</evidence>
<dbReference type="AlphaFoldDB" id="A0A1I4SIU4"/>
<dbReference type="NCBIfam" id="TIGR01444">
    <property type="entry name" value="fkbM_fam"/>
    <property type="match status" value="1"/>
</dbReference>
<organism evidence="2 3">
    <name type="scientific">Ectothiorhodospira mobilis</name>
    <dbReference type="NCBI Taxonomy" id="195064"/>
    <lineage>
        <taxon>Bacteria</taxon>
        <taxon>Pseudomonadati</taxon>
        <taxon>Pseudomonadota</taxon>
        <taxon>Gammaproteobacteria</taxon>
        <taxon>Chromatiales</taxon>
        <taxon>Ectothiorhodospiraceae</taxon>
        <taxon>Ectothiorhodospira</taxon>
    </lineage>
</organism>
<keyword evidence="2" id="KW-0489">Methyltransferase</keyword>
<accession>A0A1I4SIU4</accession>
<dbReference type="EMBL" id="FOUO01000017">
    <property type="protein sequence ID" value="SFM64334.1"/>
    <property type="molecule type" value="Genomic_DNA"/>
</dbReference>
<dbReference type="InterPro" id="IPR029063">
    <property type="entry name" value="SAM-dependent_MTases_sf"/>
</dbReference>
<evidence type="ECO:0000313" key="2">
    <source>
        <dbReference type="EMBL" id="SFM64334.1"/>
    </source>
</evidence>
<reference evidence="2 3" key="1">
    <citation type="submission" date="2016-10" db="EMBL/GenBank/DDBJ databases">
        <authorList>
            <person name="de Groot N.N."/>
        </authorList>
    </citation>
    <scope>NUCLEOTIDE SEQUENCE [LARGE SCALE GENOMIC DNA]</scope>
    <source>
        <strain evidence="2 3">DSM 4180</strain>
    </source>
</reference>
<sequence>MSLRSQIARRLPAPLKQKIRAWVCGTTAAPQEPDQEHPHPRACLRQGAQEGQPLTLCVVPGDIISDSLLISGVWEPELTQALLEDAARGGLMVEVGANLGYFSLLWAAAHPDNRVQAFEPAPRNLQLFWQSIRDNQLQDRISVFPVAAGPRLEVADFDSGPDAQTGWGGVVNNAATATSPSRVIVAPLDTLLAQVPFVDVLKIDVEGFDTQVLEGCHTLLAERRIGKIYFEQNHPRMQALDIDPGQAQALLTRQGYRTERLTGGGTDVEEWVAEPIAG</sequence>
<proteinExistence type="predicted"/>
<keyword evidence="3" id="KW-1185">Reference proteome</keyword>